<gene>
    <name evidence="2" type="ORF">KIH74_22975</name>
</gene>
<dbReference type="EMBL" id="JAHBAY010000010">
    <property type="protein sequence ID" value="MBT0771823.1"/>
    <property type="molecule type" value="Genomic_DNA"/>
</dbReference>
<accession>A0ABS5TP39</accession>
<name>A0ABS5TP39_9ACTN</name>
<keyword evidence="3" id="KW-1185">Reference proteome</keyword>
<evidence type="ECO:0000313" key="3">
    <source>
        <dbReference type="Proteomes" id="UP001197247"/>
    </source>
</evidence>
<dbReference type="InterPro" id="IPR057972">
    <property type="entry name" value="Terminase_7"/>
</dbReference>
<reference evidence="2 3" key="1">
    <citation type="submission" date="2021-05" db="EMBL/GenBank/DDBJ databases">
        <title>Kineosporia and Streptomyces sp. nov. two new marine actinobacteria isolated from Coral.</title>
        <authorList>
            <person name="Buangrab K."/>
            <person name="Sutthacheep M."/>
            <person name="Yeemin T."/>
            <person name="Harunari E."/>
            <person name="Igarashi Y."/>
            <person name="Kanchanasin P."/>
            <person name="Tanasupawat S."/>
            <person name="Phongsopitanun W."/>
        </authorList>
    </citation>
    <scope>NUCLEOTIDE SEQUENCE [LARGE SCALE GENOMIC DNA]</scope>
    <source>
        <strain evidence="2 3">J2-2</strain>
    </source>
</reference>
<dbReference type="RefSeq" id="WP_214158436.1">
    <property type="nucleotide sequence ID" value="NZ_JAHBAY010000010.1"/>
</dbReference>
<protein>
    <recommendedName>
        <fullName evidence="4">Terminase small subunit</fullName>
    </recommendedName>
</protein>
<dbReference type="Proteomes" id="UP001197247">
    <property type="component" value="Unassembled WGS sequence"/>
</dbReference>
<feature type="region of interest" description="Disordered" evidence="1">
    <location>
        <begin position="1"/>
        <end position="30"/>
    </location>
</feature>
<comment type="caution">
    <text evidence="2">The sequence shown here is derived from an EMBL/GenBank/DDBJ whole genome shotgun (WGS) entry which is preliminary data.</text>
</comment>
<evidence type="ECO:0000256" key="1">
    <source>
        <dbReference type="SAM" id="MobiDB-lite"/>
    </source>
</evidence>
<proteinExistence type="predicted"/>
<evidence type="ECO:0008006" key="4">
    <source>
        <dbReference type="Google" id="ProtNLM"/>
    </source>
</evidence>
<sequence length="153" mass="17575">MAGRGPAPKPSSRRVRTNGGPTPERLIEHTPTFPRELPDDLLEYDEVWHPATIRWWNRWCESPLIETWSEVDWSELEACAVLHHEFMKKRTFTLASEIRLRVAKFGATPEDRARLRIVFADADEKDSRRQAKPGLSSRERLGVLKSLPSASSE</sequence>
<dbReference type="Pfam" id="PF25673">
    <property type="entry name" value="Terminase_7"/>
    <property type="match status" value="1"/>
</dbReference>
<evidence type="ECO:0000313" key="2">
    <source>
        <dbReference type="EMBL" id="MBT0771823.1"/>
    </source>
</evidence>
<organism evidence="2 3">
    <name type="scientific">Kineosporia corallincola</name>
    <dbReference type="NCBI Taxonomy" id="2835133"/>
    <lineage>
        <taxon>Bacteria</taxon>
        <taxon>Bacillati</taxon>
        <taxon>Actinomycetota</taxon>
        <taxon>Actinomycetes</taxon>
        <taxon>Kineosporiales</taxon>
        <taxon>Kineosporiaceae</taxon>
        <taxon>Kineosporia</taxon>
    </lineage>
</organism>